<accession>G8QXS2</accession>
<dbReference type="Proteomes" id="UP000005632">
    <property type="component" value="Chromosome"/>
</dbReference>
<dbReference type="Gene3D" id="3.40.50.10750">
    <property type="entry name" value="Isocitrate/Isopropylmalate dehydrogenase-like"/>
    <property type="match status" value="1"/>
</dbReference>
<dbReference type="Gene3D" id="3.40.50.10950">
    <property type="match status" value="1"/>
</dbReference>
<keyword evidence="7" id="KW-0012">Acyltransferase</keyword>
<protein>
    <recommendedName>
        <fullName evidence="5">Phosphate acetyltransferase</fullName>
        <ecNumber evidence="4">2.3.1.8</ecNumber>
    </recommendedName>
    <alternativeName>
        <fullName evidence="8">Phosphotransacetylase</fullName>
    </alternativeName>
</protein>
<dbReference type="OrthoDB" id="9805787at2"/>
<dbReference type="PANTHER" id="PTHR43356:SF3">
    <property type="entry name" value="PHOSPHATE ACETYLTRANSFERASE"/>
    <property type="match status" value="1"/>
</dbReference>
<dbReference type="eggNOG" id="COG0280">
    <property type="taxonomic scope" value="Bacteria"/>
</dbReference>
<dbReference type="Pfam" id="PF01515">
    <property type="entry name" value="PTA_PTB"/>
    <property type="match status" value="1"/>
</dbReference>
<dbReference type="AlphaFoldDB" id="G8QXS2"/>
<dbReference type="HOGENOM" id="CLU_019723_0_1_12"/>
<dbReference type="SUPFAM" id="SSF53659">
    <property type="entry name" value="Isocitrate/Isopropylmalate dehydrogenase-like"/>
    <property type="match status" value="1"/>
</dbReference>
<reference evidence="10 11" key="1">
    <citation type="submission" date="2011-11" db="EMBL/GenBank/DDBJ databases">
        <title>Complete sequence of Spirochaeta sp. grapes.</title>
        <authorList>
            <consortium name="US DOE Joint Genome Institute"/>
            <person name="Lucas S."/>
            <person name="Han J."/>
            <person name="Lapidus A."/>
            <person name="Cheng J.-F."/>
            <person name="Goodwin L."/>
            <person name="Pitluck S."/>
            <person name="Peters L."/>
            <person name="Ovchinnikova G."/>
            <person name="Munk A.C."/>
            <person name="Detter J.C."/>
            <person name="Han C."/>
            <person name="Tapia R."/>
            <person name="Land M."/>
            <person name="Hauser L."/>
            <person name="Kyrpides N."/>
            <person name="Ivanova N."/>
            <person name="Pagani I."/>
            <person name="Ritalahtilisa K."/>
            <person name="Loeffler F."/>
            <person name="Woyke T."/>
        </authorList>
    </citation>
    <scope>NUCLEOTIDE SEQUENCE [LARGE SCALE GENOMIC DNA]</scope>
    <source>
        <strain evidence="11">ATCC BAA-1885 / DSM 22778 / Grapes</strain>
    </source>
</reference>
<keyword evidence="6 10" id="KW-0808">Transferase</keyword>
<gene>
    <name evidence="10" type="ordered locus">SpiGrapes_2966</name>
</gene>
<dbReference type="KEGG" id="sgp:SpiGrapes_2966"/>
<dbReference type="InterPro" id="IPR042113">
    <property type="entry name" value="P_AcTrfase_dom1"/>
</dbReference>
<evidence type="ECO:0000313" key="10">
    <source>
        <dbReference type="EMBL" id="AEV30716.1"/>
    </source>
</evidence>
<dbReference type="InterPro" id="IPR050500">
    <property type="entry name" value="Phos_Acetyltrans/Butyryltrans"/>
</dbReference>
<dbReference type="EC" id="2.3.1.8" evidence="4"/>
<feature type="domain" description="Phosphate acetyl/butaryl transferase" evidence="9">
    <location>
        <begin position="3"/>
        <end position="326"/>
    </location>
</feature>
<comment type="similarity">
    <text evidence="3">Belongs to the phosphate acetyltransferase and butyryltransferase family.</text>
</comment>
<comment type="pathway">
    <text evidence="2">Metabolic intermediate biosynthesis; acetyl-CoA biosynthesis; acetyl-CoA from acetate: step 2/2.</text>
</comment>
<evidence type="ECO:0000256" key="1">
    <source>
        <dbReference type="ARBA" id="ARBA00000705"/>
    </source>
</evidence>
<name>G8QXS2_SPHPG</name>
<dbReference type="NCBIfam" id="TIGR00651">
    <property type="entry name" value="pta"/>
    <property type="match status" value="1"/>
</dbReference>
<evidence type="ECO:0000259" key="9">
    <source>
        <dbReference type="Pfam" id="PF01515"/>
    </source>
</evidence>
<evidence type="ECO:0000256" key="5">
    <source>
        <dbReference type="ARBA" id="ARBA00021528"/>
    </source>
</evidence>
<dbReference type="STRING" id="158190.SpiGrapes_2966"/>
<organism evidence="10 11">
    <name type="scientific">Sphaerochaeta pleomorpha (strain ATCC BAA-1885 / DSM 22778 / Grapes)</name>
    <dbReference type="NCBI Taxonomy" id="158190"/>
    <lineage>
        <taxon>Bacteria</taxon>
        <taxon>Pseudomonadati</taxon>
        <taxon>Spirochaetota</taxon>
        <taxon>Spirochaetia</taxon>
        <taxon>Spirochaetales</taxon>
        <taxon>Sphaerochaetaceae</taxon>
        <taxon>Sphaerochaeta</taxon>
    </lineage>
</organism>
<evidence type="ECO:0000256" key="6">
    <source>
        <dbReference type="ARBA" id="ARBA00022679"/>
    </source>
</evidence>
<evidence type="ECO:0000256" key="4">
    <source>
        <dbReference type="ARBA" id="ARBA00012707"/>
    </source>
</evidence>
<proteinExistence type="inferred from homology"/>
<sequence length="334" mass="34947">MTFAEKMKAQAVEANKNLVLAEGTEPRTIQAARKIIDEKIAKTVTLVGTKEAVQAAAEAVGTSLEGILVVDPKTSEDRKAFGQEYYELRKHKGMSEEEAFEGITQPLRWGAMMVHLGKADAMVAGAENTTGNVLLAAFTIIKCKPGIKYASSCFVMATDKTELGANGSFIFADCATIPNPTAEQLAEIAEASALSCSTFLGAEPKVAMLSYSSKGSAKGELVDKVVEATRLVKEKCPDLAVDGELQLDAAIIGSVAKSKAPGSPVAGKANTLIFPDLQAGNIGYKLVQRLAGAEAYGPILQGFAKPVSDLSRGCSVDDIVVTASITLAQAASLT</sequence>
<dbReference type="InterPro" id="IPR004614">
    <property type="entry name" value="P_AcTrfase"/>
</dbReference>
<dbReference type="PIRSF" id="PIRSF000428">
    <property type="entry name" value="P_Ac_trans"/>
    <property type="match status" value="1"/>
</dbReference>
<evidence type="ECO:0000313" key="11">
    <source>
        <dbReference type="Proteomes" id="UP000005632"/>
    </source>
</evidence>
<evidence type="ECO:0000256" key="7">
    <source>
        <dbReference type="ARBA" id="ARBA00023315"/>
    </source>
</evidence>
<dbReference type="PANTHER" id="PTHR43356">
    <property type="entry name" value="PHOSPHATE ACETYLTRANSFERASE"/>
    <property type="match status" value="1"/>
</dbReference>
<dbReference type="InterPro" id="IPR042112">
    <property type="entry name" value="P_AcTrfase_dom2"/>
</dbReference>
<dbReference type="InterPro" id="IPR012147">
    <property type="entry name" value="P_Ac_Bu_trans"/>
</dbReference>
<comment type="catalytic activity">
    <reaction evidence="1">
        <text>acetyl-CoA + phosphate = acetyl phosphate + CoA</text>
        <dbReference type="Rhea" id="RHEA:19521"/>
        <dbReference type="ChEBI" id="CHEBI:22191"/>
        <dbReference type="ChEBI" id="CHEBI:43474"/>
        <dbReference type="ChEBI" id="CHEBI:57287"/>
        <dbReference type="ChEBI" id="CHEBI:57288"/>
        <dbReference type="EC" id="2.3.1.8"/>
    </reaction>
</comment>
<evidence type="ECO:0000256" key="2">
    <source>
        <dbReference type="ARBA" id="ARBA00004989"/>
    </source>
</evidence>
<dbReference type="RefSeq" id="WP_014271555.1">
    <property type="nucleotide sequence ID" value="NC_016633.1"/>
</dbReference>
<evidence type="ECO:0000256" key="8">
    <source>
        <dbReference type="ARBA" id="ARBA00031108"/>
    </source>
</evidence>
<dbReference type="InterPro" id="IPR002505">
    <property type="entry name" value="PTA_PTB"/>
</dbReference>
<keyword evidence="11" id="KW-1185">Reference proteome</keyword>
<dbReference type="NCBIfam" id="NF007233">
    <property type="entry name" value="PRK09653.1"/>
    <property type="match status" value="1"/>
</dbReference>
<evidence type="ECO:0000256" key="3">
    <source>
        <dbReference type="ARBA" id="ARBA00005656"/>
    </source>
</evidence>
<dbReference type="GO" id="GO:0008959">
    <property type="term" value="F:phosphate acetyltransferase activity"/>
    <property type="evidence" value="ECO:0007669"/>
    <property type="project" value="UniProtKB-EC"/>
</dbReference>
<dbReference type="EMBL" id="CP003155">
    <property type="protein sequence ID" value="AEV30716.1"/>
    <property type="molecule type" value="Genomic_DNA"/>
</dbReference>